<organism evidence="1 2">
    <name type="scientific">Skermanella aerolata</name>
    <dbReference type="NCBI Taxonomy" id="393310"/>
    <lineage>
        <taxon>Bacteria</taxon>
        <taxon>Pseudomonadati</taxon>
        <taxon>Pseudomonadota</taxon>
        <taxon>Alphaproteobacteria</taxon>
        <taxon>Rhodospirillales</taxon>
        <taxon>Azospirillaceae</taxon>
        <taxon>Skermanella</taxon>
    </lineage>
</organism>
<keyword evidence="2" id="KW-1185">Reference proteome</keyword>
<evidence type="ECO:0008006" key="3">
    <source>
        <dbReference type="Google" id="ProtNLM"/>
    </source>
</evidence>
<evidence type="ECO:0000313" key="2">
    <source>
        <dbReference type="Proteomes" id="UP000321523"/>
    </source>
</evidence>
<name>A0A512E475_9PROT</name>
<gene>
    <name evidence="1" type="ORF">SAE02_74180</name>
</gene>
<comment type="caution">
    <text evidence="1">The sequence shown here is derived from an EMBL/GenBank/DDBJ whole genome shotgun (WGS) entry which is preliminary data.</text>
</comment>
<proteinExistence type="predicted"/>
<evidence type="ECO:0000313" key="1">
    <source>
        <dbReference type="EMBL" id="GEO43270.1"/>
    </source>
</evidence>
<dbReference type="EMBL" id="BJYZ01000071">
    <property type="protein sequence ID" value="GEO43270.1"/>
    <property type="molecule type" value="Genomic_DNA"/>
</dbReference>
<protein>
    <recommendedName>
        <fullName evidence="3">DUF2513 domain-containing protein</fullName>
    </recommendedName>
</protein>
<dbReference type="InterPro" id="IPR019650">
    <property type="entry name" value="DUF2513"/>
</dbReference>
<dbReference type="AlphaFoldDB" id="A0A512E475"/>
<dbReference type="Pfam" id="PF10711">
    <property type="entry name" value="DUF2513"/>
    <property type="match status" value="1"/>
</dbReference>
<sequence>MKRDMDLVRKLLFYFEDKQSFSVDQNVTIDGYSEDEIAYHLVLIAQAGFIDFEPQRSSSNPDRIYKVYPFGLTWKGHEFLENAKDENLWNKSKEKVLGVTGGLSADVLGSLIKYYAKEKLGIPV</sequence>
<accession>A0A512E475</accession>
<dbReference type="Proteomes" id="UP000321523">
    <property type="component" value="Unassembled WGS sequence"/>
</dbReference>
<reference evidence="1 2" key="1">
    <citation type="submission" date="2019-07" db="EMBL/GenBank/DDBJ databases">
        <title>Whole genome shotgun sequence of Skermanella aerolata NBRC 106429.</title>
        <authorList>
            <person name="Hosoyama A."/>
            <person name="Uohara A."/>
            <person name="Ohji S."/>
            <person name="Ichikawa N."/>
        </authorList>
    </citation>
    <scope>NUCLEOTIDE SEQUENCE [LARGE SCALE GENOMIC DNA]</scope>
    <source>
        <strain evidence="1 2">NBRC 106429</strain>
    </source>
</reference>